<dbReference type="SUPFAM" id="SSF143437">
    <property type="entry name" value="THUMP domain-like"/>
    <property type="match status" value="1"/>
</dbReference>
<evidence type="ECO:0000256" key="8">
    <source>
        <dbReference type="ARBA" id="ARBA00022694"/>
    </source>
</evidence>
<evidence type="ECO:0000256" key="2">
    <source>
        <dbReference type="ARBA" id="ARBA00011245"/>
    </source>
</evidence>
<dbReference type="CDD" id="cd02440">
    <property type="entry name" value="AdoMet_MTases"/>
    <property type="match status" value="1"/>
</dbReference>
<comment type="subunit">
    <text evidence="2">Monomer.</text>
</comment>
<dbReference type="Pfam" id="PF01170">
    <property type="entry name" value="UPF0020"/>
    <property type="match status" value="1"/>
</dbReference>
<dbReference type="InterPro" id="IPR004114">
    <property type="entry name" value="THUMP_dom"/>
</dbReference>
<dbReference type="PROSITE" id="PS51165">
    <property type="entry name" value="THUMP"/>
    <property type="match status" value="1"/>
</dbReference>
<keyword evidence="7" id="KW-0949">S-adenosyl-L-methionine</keyword>
<dbReference type="PROSITE" id="PS01261">
    <property type="entry name" value="UPF0020"/>
    <property type="match status" value="1"/>
</dbReference>
<name>A0A1I6M7P9_9EURY</name>
<comment type="function">
    <text evidence="11">Catalyzes the adenosylmethionine-dependent methylation of the exocyclic amino group (N(2)) of guanosine at position 10 of various tRNAs. Acts via a two-step process that leads to the formation of either N(2)-monomethyl (m(2)G) or N(2)-dimethylguanosine (m(2)(2)G).</text>
</comment>
<dbReference type="Proteomes" id="UP000199062">
    <property type="component" value="Unassembled WGS sequence"/>
</dbReference>
<evidence type="ECO:0000256" key="4">
    <source>
        <dbReference type="ARBA" id="ARBA00022555"/>
    </source>
</evidence>
<sequence length="346" mass="36994">MYVLELAGQDDDFAAREAASVATDVTLVAPGLATASDLDHARARTLAYTHHASELVGTCDPDVESARALLEDAPPTDRSGSVAVRAVDVRYTTDVDTQAVERELGGVLVDRGFSVDLENPDHELRVVFSDEAGDVDDDTSGTICAVGWAVAASVRDFGQRMPSDRPFFQPGSMAPMDARALANLAGAEPGATILDPMCGTGGVLIEAGLLGARVVGGDAQWKMVRGASQNLADALGEDRDAKDPRYPDPGKWDVYRADATEFPIRADTVDGVVFDAPYGRQSKIEGDLTDLVSSALAEARRVSSRCVLMADRSWEDAAEDAGWTVDARFERRVHRSLVRHVHVLVA</sequence>
<keyword evidence="4" id="KW-0820">tRNA-binding</keyword>
<keyword evidence="3" id="KW-0963">Cytoplasm</keyword>
<dbReference type="RefSeq" id="WP_089818917.1">
    <property type="nucleotide sequence ID" value="NZ_FOZK01000005.1"/>
</dbReference>
<evidence type="ECO:0000256" key="7">
    <source>
        <dbReference type="ARBA" id="ARBA00022691"/>
    </source>
</evidence>
<reference evidence="17 18" key="1">
    <citation type="submission" date="2016-10" db="EMBL/GenBank/DDBJ databases">
        <authorList>
            <person name="de Groot N.N."/>
        </authorList>
    </citation>
    <scope>NUCLEOTIDE SEQUENCE [LARGE SCALE GENOMIC DNA]</scope>
    <source>
        <strain evidence="17 18">CGMCC 1.10457</strain>
    </source>
</reference>
<evidence type="ECO:0000256" key="3">
    <source>
        <dbReference type="ARBA" id="ARBA00022490"/>
    </source>
</evidence>
<dbReference type="GO" id="GO:0030488">
    <property type="term" value="P:tRNA methylation"/>
    <property type="evidence" value="ECO:0007669"/>
    <property type="project" value="TreeGrafter"/>
</dbReference>
<evidence type="ECO:0000256" key="9">
    <source>
        <dbReference type="ARBA" id="ARBA00022884"/>
    </source>
</evidence>
<dbReference type="CDD" id="cd11715">
    <property type="entry name" value="THUMP_AdoMetMT"/>
    <property type="match status" value="1"/>
</dbReference>
<dbReference type="PANTHER" id="PTHR14911">
    <property type="entry name" value="THUMP DOMAIN-CONTAINING"/>
    <property type="match status" value="1"/>
</dbReference>
<evidence type="ECO:0000256" key="13">
    <source>
        <dbReference type="ARBA" id="ARBA00066936"/>
    </source>
</evidence>
<protein>
    <recommendedName>
        <fullName evidence="13">tRNA (guanine(10)-N(2))-dimethyltransferase</fullName>
        <ecNumber evidence="13">2.1.1.213</ecNumber>
    </recommendedName>
    <alternativeName>
        <fullName evidence="14">tRNA:G10 dimethyltransferase</fullName>
    </alternativeName>
</protein>
<dbReference type="FunFam" id="3.40.50.150:FF:000251">
    <property type="entry name" value="Putative RNA methylase"/>
    <property type="match status" value="1"/>
</dbReference>
<accession>A0A1I6M7P9</accession>
<feature type="domain" description="THUMP" evidence="16">
    <location>
        <begin position="37"/>
        <end position="139"/>
    </location>
</feature>
<evidence type="ECO:0000313" key="18">
    <source>
        <dbReference type="Proteomes" id="UP000199062"/>
    </source>
</evidence>
<evidence type="ECO:0000256" key="14">
    <source>
        <dbReference type="ARBA" id="ARBA00082665"/>
    </source>
</evidence>
<evidence type="ECO:0000313" key="17">
    <source>
        <dbReference type="EMBL" id="SFS11707.1"/>
    </source>
</evidence>
<evidence type="ECO:0000256" key="12">
    <source>
        <dbReference type="ARBA" id="ARBA00061338"/>
    </source>
</evidence>
<gene>
    <name evidence="17" type="ORF">SAMN05216559_3928</name>
</gene>
<dbReference type="InterPro" id="IPR000241">
    <property type="entry name" value="RlmKL-like_Mtase"/>
</dbReference>
<comment type="subcellular location">
    <subcellularLocation>
        <location evidence="1">Cytoplasm</location>
    </subcellularLocation>
</comment>
<keyword evidence="18" id="KW-1185">Reference proteome</keyword>
<dbReference type="EMBL" id="FOZK01000005">
    <property type="protein sequence ID" value="SFS11707.1"/>
    <property type="molecule type" value="Genomic_DNA"/>
</dbReference>
<evidence type="ECO:0000256" key="1">
    <source>
        <dbReference type="ARBA" id="ARBA00004496"/>
    </source>
</evidence>
<evidence type="ECO:0000259" key="16">
    <source>
        <dbReference type="PROSITE" id="PS51165"/>
    </source>
</evidence>
<keyword evidence="5 17" id="KW-0489">Methyltransferase</keyword>
<dbReference type="GO" id="GO:0160101">
    <property type="term" value="F:tRNA (guanine(10)-N2)-dimethyltransferase activity"/>
    <property type="evidence" value="ECO:0007669"/>
    <property type="project" value="UniProtKB-EC"/>
</dbReference>
<keyword evidence="8" id="KW-0819">tRNA processing</keyword>
<evidence type="ECO:0000256" key="15">
    <source>
        <dbReference type="PROSITE-ProRule" id="PRU00529"/>
    </source>
</evidence>
<proteinExistence type="inferred from homology"/>
<comment type="similarity">
    <text evidence="12">Belongs to the methyltransferase superfamily. Trm-G10 family.</text>
</comment>
<evidence type="ECO:0000256" key="5">
    <source>
        <dbReference type="ARBA" id="ARBA00022603"/>
    </source>
</evidence>
<evidence type="ECO:0000256" key="11">
    <source>
        <dbReference type="ARBA" id="ARBA00054380"/>
    </source>
</evidence>
<dbReference type="SUPFAM" id="SSF53335">
    <property type="entry name" value="S-adenosyl-L-methionine-dependent methyltransferases"/>
    <property type="match status" value="1"/>
</dbReference>
<dbReference type="Gene3D" id="3.40.50.150">
    <property type="entry name" value="Vaccinia Virus protein VP39"/>
    <property type="match status" value="1"/>
</dbReference>
<dbReference type="AlphaFoldDB" id="A0A1I6M7P9"/>
<keyword evidence="6 17" id="KW-0808">Transferase</keyword>
<organism evidence="17 18">
    <name type="scientific">Halomicrobium zhouii</name>
    <dbReference type="NCBI Taxonomy" id="767519"/>
    <lineage>
        <taxon>Archaea</taxon>
        <taxon>Methanobacteriati</taxon>
        <taxon>Methanobacteriota</taxon>
        <taxon>Stenosarchaea group</taxon>
        <taxon>Halobacteria</taxon>
        <taxon>Halobacteriales</taxon>
        <taxon>Haloarculaceae</taxon>
        <taxon>Halomicrobium</taxon>
    </lineage>
</organism>
<dbReference type="STRING" id="767519.SAMN05216559_3928"/>
<dbReference type="InterPro" id="IPR053943">
    <property type="entry name" value="RlmKL-like_Mtase_CS"/>
</dbReference>
<dbReference type="EC" id="2.1.1.213" evidence="13"/>
<dbReference type="GO" id="GO:0000049">
    <property type="term" value="F:tRNA binding"/>
    <property type="evidence" value="ECO:0007669"/>
    <property type="project" value="UniProtKB-KW"/>
</dbReference>
<dbReference type="GO" id="GO:0005737">
    <property type="term" value="C:cytoplasm"/>
    <property type="evidence" value="ECO:0007669"/>
    <property type="project" value="UniProtKB-SubCell"/>
</dbReference>
<dbReference type="PANTHER" id="PTHR14911:SF21">
    <property type="entry name" value="N2-METHYLGUANOSINE TRNA METHYLTRANSFERASE"/>
    <property type="match status" value="1"/>
</dbReference>
<keyword evidence="9 15" id="KW-0694">RNA-binding</keyword>
<evidence type="ECO:0000256" key="6">
    <source>
        <dbReference type="ARBA" id="ARBA00022679"/>
    </source>
</evidence>
<dbReference type="InterPro" id="IPR029063">
    <property type="entry name" value="SAM-dependent_MTases_sf"/>
</dbReference>
<comment type="catalytic activity">
    <reaction evidence="10">
        <text>guanosine(10) in tRNA + 2 S-adenosyl-L-methionine = N(2)-dimethylguanosine(10) in tRNA + 2 S-adenosyl-L-homocysteine + 2 H(+)</text>
        <dbReference type="Rhea" id="RHEA:43124"/>
        <dbReference type="Rhea" id="RHEA-COMP:10355"/>
        <dbReference type="Rhea" id="RHEA-COMP:10358"/>
        <dbReference type="ChEBI" id="CHEBI:15378"/>
        <dbReference type="ChEBI" id="CHEBI:57856"/>
        <dbReference type="ChEBI" id="CHEBI:59789"/>
        <dbReference type="ChEBI" id="CHEBI:74269"/>
        <dbReference type="ChEBI" id="CHEBI:74513"/>
        <dbReference type="EC" id="2.1.1.213"/>
    </reaction>
</comment>
<dbReference type="OrthoDB" id="7080at2157"/>
<evidence type="ECO:0000256" key="10">
    <source>
        <dbReference type="ARBA" id="ARBA00051883"/>
    </source>
</evidence>